<accession>A0A501VVI9</accession>
<dbReference type="EMBL" id="VFRQ01000015">
    <property type="protein sequence ID" value="TPE41529.1"/>
    <property type="molecule type" value="Genomic_DNA"/>
</dbReference>
<feature type="domain" description="HTH cro/C1-type" evidence="2">
    <location>
        <begin position="27"/>
        <end position="81"/>
    </location>
</feature>
<dbReference type="InterPro" id="IPR052345">
    <property type="entry name" value="Rad_response_metalloprotease"/>
</dbReference>
<proteinExistence type="inferred from homology"/>
<dbReference type="InterPro" id="IPR010359">
    <property type="entry name" value="IrrE_HExxH"/>
</dbReference>
<dbReference type="SUPFAM" id="SSF47413">
    <property type="entry name" value="lambda repressor-like DNA-binding domains"/>
    <property type="match status" value="1"/>
</dbReference>
<dbReference type="PANTHER" id="PTHR43236:SF1">
    <property type="entry name" value="BLL7220 PROTEIN"/>
    <property type="match status" value="1"/>
</dbReference>
<evidence type="ECO:0000256" key="1">
    <source>
        <dbReference type="ARBA" id="ARBA00007227"/>
    </source>
</evidence>
<gene>
    <name evidence="3" type="ORF">FJM65_19210</name>
</gene>
<comment type="similarity">
    <text evidence="1">Belongs to the short-chain fatty acyl-CoA assimilation regulator (ScfR) family.</text>
</comment>
<reference evidence="3 4" key="1">
    <citation type="submission" date="2019-06" db="EMBL/GenBank/DDBJ databases">
        <title>A novel bacterium of genus Pontibacter, isolated from marine sediment.</title>
        <authorList>
            <person name="Huang H."/>
            <person name="Mo K."/>
            <person name="Hu Y."/>
        </authorList>
    </citation>
    <scope>NUCLEOTIDE SEQUENCE [LARGE SCALE GENOMIC DNA]</scope>
    <source>
        <strain evidence="3 4">HB172049</strain>
    </source>
</reference>
<dbReference type="GO" id="GO:0003677">
    <property type="term" value="F:DNA binding"/>
    <property type="evidence" value="ECO:0007669"/>
    <property type="project" value="InterPro"/>
</dbReference>
<sequence>MHRIQKLKTYICIRKVGKMENIVAINLTRARQFRGLTMDQLAGKINCSKQAISHYENGVRYPDSKTLLAIGDALDLELDYFYSDSSVKFSLHNISYRQGFGLDSKQKQDVEDETSSLLSDYLELEAIAKELVVFQNPLEDLVISSTSDAEKAAKQLRKRWKLGEGPISNITGLLERKGVRIIKCDFDFFYTHEGLSGWAEDKKVPVIVLNSRQQDLSRMRFTILHELGHLLLVMAENVDEIAIERICDAFAGAVLLPVEILIQEFGKNRTAITMPELKRIKELYGISVAAIMVRASVTKLISWDAYNKWKQSDFSDFDYGQFSGTEEPQRFEQMLYRCLSERKIGFDKAARLARRDEAELRKIYSQQQLEF</sequence>
<comment type="caution">
    <text evidence="3">The sequence shown here is derived from an EMBL/GenBank/DDBJ whole genome shotgun (WGS) entry which is preliminary data.</text>
</comment>
<dbReference type="Gene3D" id="1.10.260.40">
    <property type="entry name" value="lambda repressor-like DNA-binding domains"/>
    <property type="match status" value="1"/>
</dbReference>
<evidence type="ECO:0000313" key="4">
    <source>
        <dbReference type="Proteomes" id="UP000316727"/>
    </source>
</evidence>
<dbReference type="Pfam" id="PF06114">
    <property type="entry name" value="Peptidase_M78"/>
    <property type="match status" value="1"/>
</dbReference>
<protein>
    <submittedName>
        <fullName evidence="3">ImmA/IrrE family metallo-endopeptidase</fullName>
    </submittedName>
</protein>
<dbReference type="CDD" id="cd00093">
    <property type="entry name" value="HTH_XRE"/>
    <property type="match status" value="1"/>
</dbReference>
<dbReference type="Gene3D" id="1.10.10.2910">
    <property type="match status" value="1"/>
</dbReference>
<dbReference type="SMART" id="SM00530">
    <property type="entry name" value="HTH_XRE"/>
    <property type="match status" value="1"/>
</dbReference>
<keyword evidence="4" id="KW-1185">Reference proteome</keyword>
<evidence type="ECO:0000259" key="2">
    <source>
        <dbReference type="PROSITE" id="PS50943"/>
    </source>
</evidence>
<evidence type="ECO:0000313" key="3">
    <source>
        <dbReference type="EMBL" id="TPE41529.1"/>
    </source>
</evidence>
<dbReference type="Pfam" id="PF01381">
    <property type="entry name" value="HTH_3"/>
    <property type="match status" value="1"/>
</dbReference>
<dbReference type="AlphaFoldDB" id="A0A501VVI9"/>
<dbReference type="PROSITE" id="PS50943">
    <property type="entry name" value="HTH_CROC1"/>
    <property type="match status" value="1"/>
</dbReference>
<dbReference type="InterPro" id="IPR001387">
    <property type="entry name" value="Cro/C1-type_HTH"/>
</dbReference>
<dbReference type="OrthoDB" id="9794834at2"/>
<organism evidence="3 4">
    <name type="scientific">Pontibacter mangrovi</name>
    <dbReference type="NCBI Taxonomy" id="2589816"/>
    <lineage>
        <taxon>Bacteria</taxon>
        <taxon>Pseudomonadati</taxon>
        <taxon>Bacteroidota</taxon>
        <taxon>Cytophagia</taxon>
        <taxon>Cytophagales</taxon>
        <taxon>Hymenobacteraceae</taxon>
        <taxon>Pontibacter</taxon>
    </lineage>
</organism>
<dbReference type="Proteomes" id="UP000316727">
    <property type="component" value="Unassembled WGS sequence"/>
</dbReference>
<dbReference type="PANTHER" id="PTHR43236">
    <property type="entry name" value="ANTITOXIN HIGA1"/>
    <property type="match status" value="1"/>
</dbReference>
<name>A0A501VVI9_9BACT</name>
<dbReference type="InterPro" id="IPR010982">
    <property type="entry name" value="Lambda_DNA-bd_dom_sf"/>
</dbReference>